<dbReference type="AlphaFoldDB" id="A0AAV6VXQ2"/>
<evidence type="ECO:0000313" key="2">
    <source>
        <dbReference type="Proteomes" id="UP000827092"/>
    </source>
</evidence>
<sequence length="111" mass="12651">MTHVISSHTLSDRMFKSLEPPTRHYTTISLKPHTKSICSKVIWPNERNQCSEFANQITKFVQRFQVQQSSVPNISWHMGNTLGATVLGTLLEAIKEALRFERTRKAVAVVL</sequence>
<evidence type="ECO:0000313" key="1">
    <source>
        <dbReference type="EMBL" id="KAG8200886.1"/>
    </source>
</evidence>
<dbReference type="EMBL" id="JAFNEN010000011">
    <property type="protein sequence ID" value="KAG8200886.1"/>
    <property type="molecule type" value="Genomic_DNA"/>
</dbReference>
<proteinExistence type="predicted"/>
<keyword evidence="2" id="KW-1185">Reference proteome</keyword>
<name>A0AAV6VXQ2_9ARAC</name>
<dbReference type="Proteomes" id="UP000827092">
    <property type="component" value="Unassembled WGS sequence"/>
</dbReference>
<protein>
    <submittedName>
        <fullName evidence="1">Uncharacterized protein</fullName>
    </submittedName>
</protein>
<organism evidence="1 2">
    <name type="scientific">Oedothorax gibbosus</name>
    <dbReference type="NCBI Taxonomy" id="931172"/>
    <lineage>
        <taxon>Eukaryota</taxon>
        <taxon>Metazoa</taxon>
        <taxon>Ecdysozoa</taxon>
        <taxon>Arthropoda</taxon>
        <taxon>Chelicerata</taxon>
        <taxon>Arachnida</taxon>
        <taxon>Araneae</taxon>
        <taxon>Araneomorphae</taxon>
        <taxon>Entelegynae</taxon>
        <taxon>Araneoidea</taxon>
        <taxon>Linyphiidae</taxon>
        <taxon>Erigoninae</taxon>
        <taxon>Oedothorax</taxon>
    </lineage>
</organism>
<gene>
    <name evidence="1" type="ORF">JTE90_020526</name>
</gene>
<reference evidence="1 2" key="1">
    <citation type="journal article" date="2022" name="Nat. Ecol. Evol.">
        <title>A masculinizing supergene underlies an exaggerated male reproductive morph in a spider.</title>
        <authorList>
            <person name="Hendrickx F."/>
            <person name="De Corte Z."/>
            <person name="Sonet G."/>
            <person name="Van Belleghem S.M."/>
            <person name="Kostlbacher S."/>
            <person name="Vangestel C."/>
        </authorList>
    </citation>
    <scope>NUCLEOTIDE SEQUENCE [LARGE SCALE GENOMIC DNA]</scope>
    <source>
        <strain evidence="1">W744_W776</strain>
    </source>
</reference>
<accession>A0AAV6VXQ2</accession>
<comment type="caution">
    <text evidence="1">The sequence shown here is derived from an EMBL/GenBank/DDBJ whole genome shotgun (WGS) entry which is preliminary data.</text>
</comment>